<dbReference type="InterPro" id="IPR054566">
    <property type="entry name" value="ManC/GMP-like_b-helix"/>
</dbReference>
<evidence type="ECO:0000256" key="4">
    <source>
        <dbReference type="ARBA" id="ARBA00004823"/>
    </source>
</evidence>
<keyword evidence="14 25" id="KW-0413">Isomerase</keyword>
<comment type="pathway">
    <text evidence="4">Nucleotide-sugar biosynthesis; GDP-alpha-D-mannose biosynthesis; GDP-alpha-D-mannose from alpha-D-mannose 1-phosphate (GTP route): step 1/1.</text>
</comment>
<dbReference type="NCBIfam" id="TIGR01479">
    <property type="entry name" value="GMP_PMI"/>
    <property type="match status" value="1"/>
</dbReference>
<evidence type="ECO:0000313" key="28">
    <source>
        <dbReference type="Proteomes" id="UP000433532"/>
    </source>
</evidence>
<proteinExistence type="inferred from homology"/>
<gene>
    <name evidence="25" type="ORF">CAZ10_28135</name>
    <name evidence="24" type="ORF">GNQ48_26415</name>
    <name evidence="26" type="ORF">L4V69_19110</name>
</gene>
<dbReference type="UniPathway" id="UPA00126">
    <property type="reaction ID" value="UER00930"/>
</dbReference>
<evidence type="ECO:0000313" key="26">
    <source>
        <dbReference type="EMBL" id="WOS81194.1"/>
    </source>
</evidence>
<evidence type="ECO:0000256" key="15">
    <source>
        <dbReference type="ARBA" id="ARBA00023268"/>
    </source>
</evidence>
<evidence type="ECO:0000313" key="25">
    <source>
        <dbReference type="EMBL" id="OTI56976.1"/>
    </source>
</evidence>
<evidence type="ECO:0000256" key="1">
    <source>
        <dbReference type="ARBA" id="ARBA00000757"/>
    </source>
</evidence>
<dbReference type="GO" id="GO:0009298">
    <property type="term" value="P:GDP-mannose biosynthetic process"/>
    <property type="evidence" value="ECO:0007669"/>
    <property type="project" value="UniProtKB-UniPathway"/>
</dbReference>
<dbReference type="InterPro" id="IPR011051">
    <property type="entry name" value="RmlC_Cupin_sf"/>
</dbReference>
<evidence type="ECO:0000259" key="21">
    <source>
        <dbReference type="Pfam" id="PF00483"/>
    </source>
</evidence>
<dbReference type="CDD" id="cd02509">
    <property type="entry name" value="GDP-M1P_Guanylyltransferase"/>
    <property type="match status" value="1"/>
</dbReference>
<dbReference type="EMBL" id="CP136986">
    <property type="protein sequence ID" value="WOS81194.1"/>
    <property type="molecule type" value="Genomic_DNA"/>
</dbReference>
<dbReference type="Pfam" id="PF01050">
    <property type="entry name" value="MannoseP_isomer"/>
    <property type="match status" value="1"/>
</dbReference>
<dbReference type="GO" id="GO:0004476">
    <property type="term" value="F:mannose-6-phosphate isomerase activity"/>
    <property type="evidence" value="ECO:0007669"/>
    <property type="project" value="UniProtKB-EC"/>
</dbReference>
<comment type="catalytic activity">
    <reaction evidence="1">
        <text>D-mannose 6-phosphate = D-fructose 6-phosphate</text>
        <dbReference type="Rhea" id="RHEA:12356"/>
        <dbReference type="ChEBI" id="CHEBI:58735"/>
        <dbReference type="ChEBI" id="CHEBI:61527"/>
        <dbReference type="EC" id="5.3.1.8"/>
    </reaction>
</comment>
<evidence type="ECO:0000256" key="13">
    <source>
        <dbReference type="ARBA" id="ARBA00023134"/>
    </source>
</evidence>
<comment type="similarity">
    <text evidence="5 20">Belongs to the mannose-6-phosphate isomerase type 2 family.</text>
</comment>
<name>A0A233SN23_PSEAI</name>
<feature type="domain" description="MannoseP isomerase/GMP-like beta-helix" evidence="23">
    <location>
        <begin position="303"/>
        <end position="357"/>
    </location>
</feature>
<evidence type="ECO:0000256" key="9">
    <source>
        <dbReference type="ARBA" id="ARBA00022679"/>
    </source>
</evidence>
<evidence type="ECO:0000313" key="27">
    <source>
        <dbReference type="Proteomes" id="UP000194857"/>
    </source>
</evidence>
<sequence length="488" mass="53588">MNAVAPLIPCIVSGGSGTRLWPVSRESMPKPFMRLADDQSLLQKTFLRIAGLPDVARLLTVTNRDLLFRTLDDYRAVNRSGLAQDLLLEPVGRNTAPAIAAAALHVQEHFGDQAQLLILPADHLIRDEQAFAAAVAEARELAAQGYLVTFGITPERAETGFGYIEQGAPLGNGFRVARFVEKPDQATAQSYLDSGKYLWNAGMFCFQAATVLQELERHAPEVLIAARAALADGSSLENGQCRQRELAAGAFAEAPDISVDYALMERSDKVAVVPCSIGWSDIGSWQALRELSAADENGNQVRGESVLHDVSNCYIDSPKRLVGAVGVHDLIIVDTPDALLVADAARSQDVKFVAQELKRRGHDAFRLHRTVSRPWGTYTVLEEGRRFKIKRIVVRPKASLSLQMHHHRSEHWIVVSGMALVENGEREFLLNTNESTFIPAGHSHRLSNPGIIDLVMIEVQSGEYLGEDDIVRFNDIYGRAPASDEKKA</sequence>
<evidence type="ECO:0000256" key="7">
    <source>
        <dbReference type="ARBA" id="ARBA00011956"/>
    </source>
</evidence>
<dbReference type="SUPFAM" id="SSF53448">
    <property type="entry name" value="Nucleotide-diphospho-sugar transferases"/>
    <property type="match status" value="1"/>
</dbReference>
<dbReference type="AlphaFoldDB" id="A0A233SN23"/>
<dbReference type="Proteomes" id="UP000433532">
    <property type="component" value="Unassembled WGS sequence"/>
</dbReference>
<evidence type="ECO:0000256" key="16">
    <source>
        <dbReference type="ARBA" id="ARBA00023285"/>
    </source>
</evidence>
<dbReference type="KEGG" id="paeb:NCGM1900_4299"/>
<protein>
    <recommendedName>
        <fullName evidence="19">Alginate biosynthesis protein AlgA</fullName>
        <ecNumber evidence="8">2.7.7.13</ecNumber>
        <ecNumber evidence="7">5.3.1.8</ecNumber>
    </recommendedName>
</protein>
<reference evidence="25 27" key="1">
    <citation type="submission" date="2017-05" db="EMBL/GenBank/DDBJ databases">
        <authorList>
            <person name="Song R."/>
            <person name="Chenine A.L."/>
            <person name="Ruprecht R.M."/>
        </authorList>
    </citation>
    <scope>NUCLEOTIDE SEQUENCE [LARGE SCALE GENOMIC DNA]</scope>
    <source>
        <strain evidence="25 27">S567_C10_BS</strain>
    </source>
</reference>
<evidence type="ECO:0000313" key="24">
    <source>
        <dbReference type="EMBL" id="MUI38547.1"/>
    </source>
</evidence>
<dbReference type="Pfam" id="PF22640">
    <property type="entry name" value="ManC_GMP_beta-helix"/>
    <property type="match status" value="1"/>
</dbReference>
<dbReference type="InterPro" id="IPR029044">
    <property type="entry name" value="Nucleotide-diphossugar_trans"/>
</dbReference>
<evidence type="ECO:0000256" key="8">
    <source>
        <dbReference type="ARBA" id="ARBA00012387"/>
    </source>
</evidence>
<reference evidence="26" key="3">
    <citation type="submission" date="2023-06" db="EMBL/GenBank/DDBJ databases">
        <authorList>
            <consortium name="Clinical and Environmental Microbiology Branch: Whole genome sequencing antimicrobial resistance pathogens in the healthcare setting"/>
        </authorList>
    </citation>
    <scope>NUCLEOTIDE SEQUENCE</scope>
    <source>
        <strain evidence="26">2021CK-01020</strain>
    </source>
</reference>
<reference evidence="26" key="4">
    <citation type="submission" date="2023-10" db="EMBL/GenBank/DDBJ databases">
        <title>Pathogen: clinical or host-associated sample.</title>
        <authorList>
            <person name="Hergert J."/>
            <person name="Casey R."/>
            <person name="Wagner J."/>
            <person name="Young E.L."/>
            <person name="Oakeson K.F."/>
        </authorList>
    </citation>
    <scope>NUCLEOTIDE SEQUENCE</scope>
    <source>
        <strain evidence="26">2021CK-01020</strain>
    </source>
</reference>
<dbReference type="GO" id="GO:0004475">
    <property type="term" value="F:mannose-1-phosphate guanylyltransferase (GTP) activity"/>
    <property type="evidence" value="ECO:0007669"/>
    <property type="project" value="UniProtKB-EC"/>
</dbReference>
<comment type="function">
    <text evidence="18">Produces a precursor for alginate polymerization. The alginate layer provides a protective barrier against host immune defenses and antibiotics.</text>
</comment>
<evidence type="ECO:0000259" key="23">
    <source>
        <dbReference type="Pfam" id="PF22640"/>
    </source>
</evidence>
<dbReference type="Proteomes" id="UP000194857">
    <property type="component" value="Unassembled WGS sequence"/>
</dbReference>
<evidence type="ECO:0000256" key="18">
    <source>
        <dbReference type="ARBA" id="ARBA00057590"/>
    </source>
</evidence>
<evidence type="ECO:0000256" key="10">
    <source>
        <dbReference type="ARBA" id="ARBA00022695"/>
    </source>
</evidence>
<evidence type="ECO:0000256" key="3">
    <source>
        <dbReference type="ARBA" id="ARBA00004666"/>
    </source>
</evidence>
<dbReference type="EMBL" id="NFFZ01000019">
    <property type="protein sequence ID" value="OTI56976.1"/>
    <property type="molecule type" value="Genomic_DNA"/>
</dbReference>
<dbReference type="Pfam" id="PF00483">
    <property type="entry name" value="NTP_transferase"/>
    <property type="match status" value="1"/>
</dbReference>
<dbReference type="InterPro" id="IPR006375">
    <property type="entry name" value="Man1P_GuaTrfase/Man6P_Isoase"/>
</dbReference>
<keyword evidence="16" id="KW-0170">Cobalt</keyword>
<evidence type="ECO:0000256" key="19">
    <source>
        <dbReference type="ARBA" id="ARBA00067387"/>
    </source>
</evidence>
<organism evidence="25 27">
    <name type="scientific">Pseudomonas aeruginosa</name>
    <dbReference type="NCBI Taxonomy" id="287"/>
    <lineage>
        <taxon>Bacteria</taxon>
        <taxon>Pseudomonadati</taxon>
        <taxon>Pseudomonadota</taxon>
        <taxon>Gammaproteobacteria</taxon>
        <taxon>Pseudomonadales</taxon>
        <taxon>Pseudomonadaceae</taxon>
        <taxon>Pseudomonas</taxon>
    </lineage>
</organism>
<evidence type="ECO:0000256" key="17">
    <source>
        <dbReference type="ARBA" id="ARBA00047343"/>
    </source>
</evidence>
<dbReference type="Gene3D" id="2.60.120.10">
    <property type="entry name" value="Jelly Rolls"/>
    <property type="match status" value="1"/>
</dbReference>
<evidence type="ECO:0000256" key="20">
    <source>
        <dbReference type="RuleBase" id="RU004190"/>
    </source>
</evidence>
<dbReference type="InterPro" id="IPR001538">
    <property type="entry name" value="Man6P_isomerase-2_C"/>
</dbReference>
<dbReference type="Gene3D" id="3.90.550.10">
    <property type="entry name" value="Spore Coat Polysaccharide Biosynthesis Protein SpsA, Chain A"/>
    <property type="match status" value="1"/>
</dbReference>
<keyword evidence="9 25" id="KW-0808">Transferase</keyword>
<dbReference type="EC" id="2.7.7.13" evidence="8"/>
<evidence type="ECO:0000256" key="6">
    <source>
        <dbReference type="ARBA" id="ARBA00011245"/>
    </source>
</evidence>
<dbReference type="InterPro" id="IPR014710">
    <property type="entry name" value="RmlC-like_jellyroll"/>
</dbReference>
<keyword evidence="12" id="KW-0016">Alginate biosynthesis</keyword>
<feature type="domain" description="Nucleotidyl transferase" evidence="21">
    <location>
        <begin position="9"/>
        <end position="296"/>
    </location>
</feature>
<evidence type="ECO:0000256" key="14">
    <source>
        <dbReference type="ARBA" id="ARBA00023235"/>
    </source>
</evidence>
<dbReference type="RefSeq" id="WP_003089225.1">
    <property type="nucleotide sequence ID" value="NZ_AP014622.1"/>
</dbReference>
<comment type="catalytic activity">
    <reaction evidence="17">
        <text>alpha-D-mannose 1-phosphate + GTP + H(+) = GDP-alpha-D-mannose + diphosphate</text>
        <dbReference type="Rhea" id="RHEA:15229"/>
        <dbReference type="ChEBI" id="CHEBI:15378"/>
        <dbReference type="ChEBI" id="CHEBI:33019"/>
        <dbReference type="ChEBI" id="CHEBI:37565"/>
        <dbReference type="ChEBI" id="CHEBI:57527"/>
        <dbReference type="ChEBI" id="CHEBI:58409"/>
        <dbReference type="EC" id="2.7.7.13"/>
    </reaction>
</comment>
<keyword evidence="10 25" id="KW-0548">Nucleotidyltransferase</keyword>
<comment type="cofactor">
    <cofactor evidence="2">
        <name>Co(2+)</name>
        <dbReference type="ChEBI" id="CHEBI:48828"/>
    </cofactor>
</comment>
<dbReference type="CDD" id="cd02213">
    <property type="entry name" value="cupin_PMI_typeII_C"/>
    <property type="match status" value="1"/>
</dbReference>
<comment type="subunit">
    <text evidence="6">Monomer.</text>
</comment>
<dbReference type="InterPro" id="IPR051161">
    <property type="entry name" value="Mannose-6P_isomerase_type2"/>
</dbReference>
<evidence type="ECO:0000256" key="11">
    <source>
        <dbReference type="ARBA" id="ARBA00022741"/>
    </source>
</evidence>
<dbReference type="FunFam" id="2.60.120.10:FF:000032">
    <property type="entry name" value="Mannose-1-phosphate guanylyltransferase/mannose-6-phosphate isomerase"/>
    <property type="match status" value="1"/>
</dbReference>
<dbReference type="EC" id="5.3.1.8" evidence="7"/>
<dbReference type="PANTHER" id="PTHR46390">
    <property type="entry name" value="MANNOSE-1-PHOSPHATE GUANYLYLTRANSFERASE"/>
    <property type="match status" value="1"/>
</dbReference>
<evidence type="ECO:0000256" key="5">
    <source>
        <dbReference type="ARBA" id="ARBA00006115"/>
    </source>
</evidence>
<evidence type="ECO:0000256" key="2">
    <source>
        <dbReference type="ARBA" id="ARBA00001941"/>
    </source>
</evidence>
<evidence type="ECO:0000256" key="12">
    <source>
        <dbReference type="ARBA" id="ARBA00022841"/>
    </source>
</evidence>
<reference evidence="24 28" key="2">
    <citation type="submission" date="2019-11" db="EMBL/GenBank/DDBJ databases">
        <title>Genomes of ocular Pseudomonas aeruginosa isolates.</title>
        <authorList>
            <person name="Khan M."/>
            <person name="Rice S.A."/>
            <person name="Willcox M.D.P."/>
            <person name="Stapleton F."/>
        </authorList>
    </citation>
    <scope>NUCLEOTIDE SEQUENCE [LARGE SCALE GENOMIC DNA]</scope>
    <source>
        <strain evidence="24 28">PA221</strain>
    </source>
</reference>
<comment type="pathway">
    <text evidence="3">Nucleotide-sugar biosynthesis; GDP-alpha-D-mannose biosynthesis; alpha-D-mannose 1-phosphate from D-fructose 6-phosphate: step 1/2.</text>
</comment>
<keyword evidence="15" id="KW-0511">Multifunctional enzyme</keyword>
<dbReference type="InterPro" id="IPR049577">
    <property type="entry name" value="GMPP_N"/>
</dbReference>
<accession>A0A233SN23</accession>
<dbReference type="SUPFAM" id="SSF51182">
    <property type="entry name" value="RmlC-like cupins"/>
    <property type="match status" value="1"/>
</dbReference>
<dbReference type="GO" id="GO:0042121">
    <property type="term" value="P:alginic acid biosynthetic process"/>
    <property type="evidence" value="ECO:0007669"/>
    <property type="project" value="UniProtKB-KW"/>
</dbReference>
<dbReference type="FunFam" id="3.90.550.10:FF:000046">
    <property type="entry name" value="Mannose-1-phosphate guanylyltransferase (GDP)"/>
    <property type="match status" value="1"/>
</dbReference>
<dbReference type="InterPro" id="IPR005835">
    <property type="entry name" value="NTP_transferase_dom"/>
</dbReference>
<feature type="domain" description="Mannose-6-phosphate isomerase type II C-terminal" evidence="22">
    <location>
        <begin position="362"/>
        <end position="475"/>
    </location>
</feature>
<dbReference type="GO" id="GO:0005525">
    <property type="term" value="F:GTP binding"/>
    <property type="evidence" value="ECO:0007669"/>
    <property type="project" value="UniProtKB-KW"/>
</dbReference>
<keyword evidence="13" id="KW-0342">GTP-binding</keyword>
<dbReference type="PANTHER" id="PTHR46390:SF1">
    <property type="entry name" value="MANNOSE-1-PHOSPHATE GUANYLYLTRANSFERASE"/>
    <property type="match status" value="1"/>
</dbReference>
<dbReference type="Proteomes" id="UP001297540">
    <property type="component" value="Chromosome"/>
</dbReference>
<keyword evidence="11" id="KW-0547">Nucleotide-binding</keyword>
<evidence type="ECO:0000259" key="22">
    <source>
        <dbReference type="Pfam" id="PF01050"/>
    </source>
</evidence>
<dbReference type="EMBL" id="WOAD01000031">
    <property type="protein sequence ID" value="MUI38547.1"/>
    <property type="molecule type" value="Genomic_DNA"/>
</dbReference>